<comment type="caution">
    <text evidence="3">The sequence shown here is derived from an EMBL/GenBank/DDBJ whole genome shotgun (WGS) entry which is preliminary data.</text>
</comment>
<dbReference type="EMBL" id="POUA01000475">
    <property type="protein sequence ID" value="PZG24933.1"/>
    <property type="molecule type" value="Genomic_DNA"/>
</dbReference>
<feature type="domain" description="Peptidase S33 tripeptidyl aminopeptidase-like C-terminal" evidence="2">
    <location>
        <begin position="189"/>
        <end position="290"/>
    </location>
</feature>
<evidence type="ECO:0000256" key="1">
    <source>
        <dbReference type="SAM" id="MobiDB-lite"/>
    </source>
</evidence>
<sequence>MMCATVGSALFRRPFSHAFPTAWKDPIGVPGDACGAAGGGDHHGAHRLRSARPTPAVPAPDAGSSPSAGLAPYYAQRPAWKDCGQGFPCAKVRVPLDYDDPGGRQITLAVNRLPALPGGERIGSLGAAFREKDGELLAELGEGLMGRRPDGTWSNQMVAGLAIRCAGWPHTTRQAAEAAARQTRDFRTFGRGLGLAWVQCRSWPVPPPKALRPIPHAKGSAPILVIGTLRDPATPYGWSVALTGHLDNARLLTYDGDGHGVYLLAGSNCVDDAVDRYLIHGELPLENSHCPAM</sequence>
<dbReference type="Proteomes" id="UP000248544">
    <property type="component" value="Unassembled WGS sequence"/>
</dbReference>
<reference evidence="3 4" key="1">
    <citation type="submission" date="2018-01" db="EMBL/GenBank/DDBJ databases">
        <title>Draft genome sequence of Sphaerisporangium sp. 7K107.</title>
        <authorList>
            <person name="Sahin N."/>
            <person name="Saygin H."/>
            <person name="Ay H."/>
        </authorList>
    </citation>
    <scope>NUCLEOTIDE SEQUENCE [LARGE SCALE GENOMIC DNA]</scope>
    <source>
        <strain evidence="3 4">7K107</strain>
    </source>
</reference>
<dbReference type="InterPro" id="IPR029058">
    <property type="entry name" value="AB_hydrolase_fold"/>
</dbReference>
<evidence type="ECO:0000259" key="2">
    <source>
        <dbReference type="Pfam" id="PF08386"/>
    </source>
</evidence>
<dbReference type="InterPro" id="IPR013595">
    <property type="entry name" value="Pept_S33_TAP-like_C"/>
</dbReference>
<evidence type="ECO:0000313" key="4">
    <source>
        <dbReference type="Proteomes" id="UP000248544"/>
    </source>
</evidence>
<proteinExistence type="predicted"/>
<keyword evidence="4" id="KW-1185">Reference proteome</keyword>
<gene>
    <name evidence="3" type="ORF">C1I98_35075</name>
</gene>
<name>A0A2W2ER83_9ACTN</name>
<dbReference type="SUPFAM" id="SSF53474">
    <property type="entry name" value="alpha/beta-Hydrolases"/>
    <property type="match status" value="1"/>
</dbReference>
<evidence type="ECO:0000313" key="3">
    <source>
        <dbReference type="EMBL" id="PZG24933.1"/>
    </source>
</evidence>
<organism evidence="3 4">
    <name type="scientific">Spongiactinospora gelatinilytica</name>
    <dbReference type="NCBI Taxonomy" id="2666298"/>
    <lineage>
        <taxon>Bacteria</taxon>
        <taxon>Bacillati</taxon>
        <taxon>Actinomycetota</taxon>
        <taxon>Actinomycetes</taxon>
        <taxon>Streptosporangiales</taxon>
        <taxon>Streptosporangiaceae</taxon>
        <taxon>Spongiactinospora</taxon>
    </lineage>
</organism>
<dbReference type="Pfam" id="PF08386">
    <property type="entry name" value="Abhydrolase_4"/>
    <property type="match status" value="1"/>
</dbReference>
<dbReference type="Gene3D" id="3.40.50.1820">
    <property type="entry name" value="alpha/beta hydrolase"/>
    <property type="match status" value="1"/>
</dbReference>
<accession>A0A2W2ER83</accession>
<feature type="region of interest" description="Disordered" evidence="1">
    <location>
        <begin position="36"/>
        <end position="68"/>
    </location>
</feature>
<dbReference type="AlphaFoldDB" id="A0A2W2ER83"/>
<protein>
    <recommendedName>
        <fullName evidence="2">Peptidase S33 tripeptidyl aminopeptidase-like C-terminal domain-containing protein</fullName>
    </recommendedName>
</protein>